<dbReference type="EMBL" id="WWHY01000001">
    <property type="protein sequence ID" value="MYR33974.1"/>
    <property type="molecule type" value="Genomic_DNA"/>
</dbReference>
<gene>
    <name evidence="2" type="ORF">GTW20_17350</name>
</gene>
<evidence type="ECO:0000313" key="3">
    <source>
        <dbReference type="Proteomes" id="UP000467124"/>
    </source>
</evidence>
<accession>A0A7K2IVY4</accession>
<feature type="transmembrane region" description="Helical" evidence="1">
    <location>
        <begin position="85"/>
        <end position="106"/>
    </location>
</feature>
<comment type="caution">
    <text evidence="2">The sequence shown here is derived from an EMBL/GenBank/DDBJ whole genome shotgun (WGS) entry which is preliminary data.</text>
</comment>
<dbReference type="InterPro" id="IPR025363">
    <property type="entry name" value="DUF4267"/>
</dbReference>
<dbReference type="AlphaFoldDB" id="A0A7K2IVY4"/>
<keyword evidence="1" id="KW-0812">Transmembrane</keyword>
<dbReference type="Proteomes" id="UP000467124">
    <property type="component" value="Unassembled WGS sequence"/>
</dbReference>
<organism evidence="2 3">
    <name type="scientific">Nocardiopsis alba</name>
    <dbReference type="NCBI Taxonomy" id="53437"/>
    <lineage>
        <taxon>Bacteria</taxon>
        <taxon>Bacillati</taxon>
        <taxon>Actinomycetota</taxon>
        <taxon>Actinomycetes</taxon>
        <taxon>Streptosporangiales</taxon>
        <taxon>Nocardiopsidaceae</taxon>
        <taxon>Nocardiopsis</taxon>
    </lineage>
</organism>
<protein>
    <submittedName>
        <fullName evidence="2">DUF4267 domain-containing protein</fullName>
    </submittedName>
</protein>
<sequence>MSAAIIVIGARFLLAPESGAEGFGLPSEAGPFLAAKGVRDIGTGLVGAVLLTTRRFRAAGWALIALAWIPLGDAVVVLAWDGPEILAYAMHGGTAAAMIVVGTILVRGRARDRSPSTARETSVDAEG</sequence>
<name>A0A7K2IVY4_9ACTN</name>
<dbReference type="Pfam" id="PF14087">
    <property type="entry name" value="DUF4267"/>
    <property type="match status" value="1"/>
</dbReference>
<feature type="transmembrane region" description="Helical" evidence="1">
    <location>
        <begin position="58"/>
        <end position="79"/>
    </location>
</feature>
<proteinExistence type="predicted"/>
<reference evidence="2 3" key="1">
    <citation type="journal article" date="2019" name="Nat. Commun.">
        <title>The antimicrobial potential of Streptomyces from insect microbiomes.</title>
        <authorList>
            <person name="Chevrette M.G."/>
            <person name="Carlson C.M."/>
            <person name="Ortega H.E."/>
            <person name="Thomas C."/>
            <person name="Ananiev G.E."/>
            <person name="Barns K.J."/>
            <person name="Book A.J."/>
            <person name="Cagnazzo J."/>
            <person name="Carlos C."/>
            <person name="Flanigan W."/>
            <person name="Grubbs K.J."/>
            <person name="Horn H.A."/>
            <person name="Hoffmann F.M."/>
            <person name="Klassen J.L."/>
            <person name="Knack J.J."/>
            <person name="Lewin G.R."/>
            <person name="McDonald B.R."/>
            <person name="Muller L."/>
            <person name="Melo W.G.P."/>
            <person name="Pinto-Tomas A.A."/>
            <person name="Schmitz A."/>
            <person name="Wendt-Pienkowski E."/>
            <person name="Wildman S."/>
            <person name="Zhao M."/>
            <person name="Zhang F."/>
            <person name="Bugni T.S."/>
            <person name="Andes D.R."/>
            <person name="Pupo M.T."/>
            <person name="Currie C.R."/>
        </authorList>
    </citation>
    <scope>NUCLEOTIDE SEQUENCE [LARGE SCALE GENOMIC DNA]</scope>
    <source>
        <strain evidence="2 3">SID5840</strain>
    </source>
</reference>
<evidence type="ECO:0000256" key="1">
    <source>
        <dbReference type="SAM" id="Phobius"/>
    </source>
</evidence>
<evidence type="ECO:0000313" key="2">
    <source>
        <dbReference type="EMBL" id="MYR33974.1"/>
    </source>
</evidence>
<keyword evidence="1" id="KW-1133">Transmembrane helix</keyword>
<keyword evidence="1" id="KW-0472">Membrane</keyword>